<evidence type="ECO:0000256" key="1">
    <source>
        <dbReference type="SAM" id="MobiDB-lite"/>
    </source>
</evidence>
<protein>
    <submittedName>
        <fullName evidence="2">Uncharacterized protein</fullName>
    </submittedName>
</protein>
<evidence type="ECO:0000313" key="2">
    <source>
        <dbReference type="EMBL" id="TFV70855.1"/>
    </source>
</evidence>
<proteinExistence type="predicted"/>
<name>A0A4Y9NXA3_9BRAD</name>
<dbReference type="Proteomes" id="UP000297700">
    <property type="component" value="Unassembled WGS sequence"/>
</dbReference>
<sequence>MDARDKPGHDDLRRMFKCDCPACGEGRREGVSAMGQSPRGESPLPRLRRDLSRKRERFAERAVHPLRRHSLTPPARHHRRRCRAVRRAG</sequence>
<feature type="region of interest" description="Disordered" evidence="1">
    <location>
        <begin position="26"/>
        <end position="89"/>
    </location>
</feature>
<organism evidence="2 3">
    <name type="scientific">Bradyrhizobium frederickii</name>
    <dbReference type="NCBI Taxonomy" id="2560054"/>
    <lineage>
        <taxon>Bacteria</taxon>
        <taxon>Pseudomonadati</taxon>
        <taxon>Pseudomonadota</taxon>
        <taxon>Alphaproteobacteria</taxon>
        <taxon>Hyphomicrobiales</taxon>
        <taxon>Nitrobacteraceae</taxon>
        <taxon>Bradyrhizobium</taxon>
    </lineage>
</organism>
<comment type="caution">
    <text evidence="2">The sequence shown here is derived from an EMBL/GenBank/DDBJ whole genome shotgun (WGS) entry which is preliminary data.</text>
</comment>
<evidence type="ECO:0000313" key="3">
    <source>
        <dbReference type="Proteomes" id="UP000297700"/>
    </source>
</evidence>
<dbReference type="EMBL" id="SPQS01000019">
    <property type="protein sequence ID" value="TFV70855.1"/>
    <property type="molecule type" value="Genomic_DNA"/>
</dbReference>
<dbReference type="AlphaFoldDB" id="A0A4Y9NXA3"/>
<reference evidence="2 3" key="1">
    <citation type="submission" date="2019-03" db="EMBL/GenBank/DDBJ databases">
        <title>Bradyrhizobium strains diversity.</title>
        <authorList>
            <person name="Urquiaga M.C.O."/>
            <person name="Hungria M."/>
            <person name="Delamuta J.R.M."/>
            <person name="Klepa M.S."/>
        </authorList>
    </citation>
    <scope>NUCLEOTIDE SEQUENCE [LARGE SCALE GENOMIC DNA]</scope>
    <source>
        <strain evidence="2 3">CNPSo 3426</strain>
    </source>
</reference>
<gene>
    <name evidence="2" type="ORF">E4K64_28120</name>
</gene>
<accession>A0A4Y9NXA3</accession>
<feature type="compositionally biased region" description="Basic residues" evidence="1">
    <location>
        <begin position="64"/>
        <end position="89"/>
    </location>
</feature>